<feature type="compositionally biased region" description="Low complexity" evidence="1">
    <location>
        <begin position="21"/>
        <end position="32"/>
    </location>
</feature>
<dbReference type="KEGG" id="mng:MNEG_2084"/>
<dbReference type="Proteomes" id="UP000054498">
    <property type="component" value="Unassembled WGS sequence"/>
</dbReference>
<keyword evidence="3" id="KW-1185">Reference proteome</keyword>
<name>A0A0D2MZZ1_9CHLO</name>
<evidence type="ECO:0000313" key="2">
    <source>
        <dbReference type="EMBL" id="KIZ05877.1"/>
    </source>
</evidence>
<dbReference type="GeneID" id="25734962"/>
<evidence type="ECO:0000256" key="1">
    <source>
        <dbReference type="SAM" id="MobiDB-lite"/>
    </source>
</evidence>
<dbReference type="RefSeq" id="XP_013904896.1">
    <property type="nucleotide sequence ID" value="XM_014049442.1"/>
</dbReference>
<organism evidence="2 3">
    <name type="scientific">Monoraphidium neglectum</name>
    <dbReference type="NCBI Taxonomy" id="145388"/>
    <lineage>
        <taxon>Eukaryota</taxon>
        <taxon>Viridiplantae</taxon>
        <taxon>Chlorophyta</taxon>
        <taxon>core chlorophytes</taxon>
        <taxon>Chlorophyceae</taxon>
        <taxon>CS clade</taxon>
        <taxon>Sphaeropleales</taxon>
        <taxon>Selenastraceae</taxon>
        <taxon>Monoraphidium</taxon>
    </lineage>
</organism>
<proteinExistence type="predicted"/>
<accession>A0A0D2MZZ1</accession>
<feature type="region of interest" description="Disordered" evidence="1">
    <location>
        <begin position="1"/>
        <end position="44"/>
    </location>
</feature>
<feature type="region of interest" description="Disordered" evidence="1">
    <location>
        <begin position="186"/>
        <end position="214"/>
    </location>
</feature>
<dbReference type="EMBL" id="KK100445">
    <property type="protein sequence ID" value="KIZ05877.1"/>
    <property type="molecule type" value="Genomic_DNA"/>
</dbReference>
<protein>
    <submittedName>
        <fullName evidence="2">Uncharacterized protein</fullName>
    </submittedName>
</protein>
<dbReference type="AlphaFoldDB" id="A0A0D2MZZ1"/>
<sequence>MGEAEQAAVLPAPTHDDNGNRDGAGAARAARATPPSPRSTLSYEAISPSCSWQDGLNEAAAPGASSAVDTSHLLARFFSPSGAAVPPSTDAASSDAAVFLGPPSATSVHEAQGEGSELNLQLALAPAASGEPGHSCVRVVMSKDDDSAQPAGGDVTMADAYAGAEQEGRISEALVGGLPDTLCRAPASPGISSSSADDSSSSAGSDYSAPLPASRRGLGPSPHLRVLNWLVPGLLFLVIGHIASHVSSDGAAGAADWSGSRPGSPVFGTLHSGPPIVVGACGAQGAEAVQLVFANYAGCAAPRGGGCCSGDWSTGSSWSDGYSS</sequence>
<reference evidence="2 3" key="1">
    <citation type="journal article" date="2013" name="BMC Genomics">
        <title>Reconstruction of the lipid metabolism for the microalga Monoraphidium neglectum from its genome sequence reveals characteristics suitable for biofuel production.</title>
        <authorList>
            <person name="Bogen C."/>
            <person name="Al-Dilaimi A."/>
            <person name="Albersmeier A."/>
            <person name="Wichmann J."/>
            <person name="Grundmann M."/>
            <person name="Rupp O."/>
            <person name="Lauersen K.J."/>
            <person name="Blifernez-Klassen O."/>
            <person name="Kalinowski J."/>
            <person name="Goesmann A."/>
            <person name="Mussgnug J.H."/>
            <person name="Kruse O."/>
        </authorList>
    </citation>
    <scope>NUCLEOTIDE SEQUENCE [LARGE SCALE GENOMIC DNA]</scope>
    <source>
        <strain evidence="2 3">SAG 48.87</strain>
    </source>
</reference>
<evidence type="ECO:0000313" key="3">
    <source>
        <dbReference type="Proteomes" id="UP000054498"/>
    </source>
</evidence>
<feature type="compositionally biased region" description="Low complexity" evidence="1">
    <location>
        <begin position="186"/>
        <end position="210"/>
    </location>
</feature>
<gene>
    <name evidence="2" type="ORF">MNEG_2084</name>
</gene>